<feature type="binding site" evidence="6">
    <location>
        <position position="247"/>
    </location>
    <ligand>
        <name>K(+)</name>
        <dbReference type="ChEBI" id="CHEBI:29103"/>
    </ligand>
</feature>
<dbReference type="Pfam" id="PF01926">
    <property type="entry name" value="MMR_HSR1"/>
    <property type="match status" value="1"/>
</dbReference>
<evidence type="ECO:0000256" key="5">
    <source>
        <dbReference type="ARBA" id="ARBA00023134"/>
    </source>
</evidence>
<comment type="subunit">
    <text evidence="6">Homodimer. Heterotetramer of two MnmE and two MnmG subunits.</text>
</comment>
<dbReference type="Gene3D" id="3.30.1360.120">
    <property type="entry name" value="Probable tRNA modification gtpase trme, domain 1"/>
    <property type="match status" value="1"/>
</dbReference>
<dbReference type="InterPro" id="IPR027266">
    <property type="entry name" value="TrmE/GcvT-like"/>
</dbReference>
<comment type="similarity">
    <text evidence="1 6">Belongs to the TRAFAC class TrmE-Era-EngA-EngB-Septin-like GTPase superfamily. TrmE GTPase family.</text>
</comment>
<feature type="binding site" evidence="6">
    <location>
        <position position="81"/>
    </location>
    <ligand>
        <name>(6S)-5-formyl-5,6,7,8-tetrahydrofolate</name>
        <dbReference type="ChEBI" id="CHEBI:57457"/>
    </ligand>
</feature>
<protein>
    <recommendedName>
        <fullName evidence="6">tRNA modification GTPase MnmE</fullName>
        <ecNumber evidence="6">3.6.-.-</ecNumber>
    </recommendedName>
</protein>
<dbReference type="SUPFAM" id="SSF52540">
    <property type="entry name" value="P-loop containing nucleoside triphosphate hydrolases"/>
    <property type="match status" value="1"/>
</dbReference>
<feature type="binding site" evidence="6">
    <location>
        <position position="252"/>
    </location>
    <ligand>
        <name>K(+)</name>
        <dbReference type="ChEBI" id="CHEBI:29103"/>
    </ligand>
</feature>
<evidence type="ECO:0000256" key="4">
    <source>
        <dbReference type="ARBA" id="ARBA00022958"/>
    </source>
</evidence>
<dbReference type="PROSITE" id="PS51709">
    <property type="entry name" value="G_TRME"/>
    <property type="match status" value="1"/>
</dbReference>
<feature type="binding site" evidence="6">
    <location>
        <begin position="228"/>
        <end position="233"/>
    </location>
    <ligand>
        <name>GTP</name>
        <dbReference type="ChEBI" id="CHEBI:37565"/>
    </ligand>
</feature>
<feature type="domain" description="TrmE-type G" evidence="7">
    <location>
        <begin position="218"/>
        <end position="369"/>
    </location>
</feature>
<dbReference type="NCBIfam" id="TIGR00231">
    <property type="entry name" value="small_GTP"/>
    <property type="match status" value="1"/>
</dbReference>
<feature type="binding site" evidence="6">
    <location>
        <position position="232"/>
    </location>
    <ligand>
        <name>Mg(2+)</name>
        <dbReference type="ChEBI" id="CHEBI:18420"/>
    </ligand>
</feature>
<dbReference type="Proteomes" id="UP001165652">
    <property type="component" value="Unassembled WGS sequence"/>
</dbReference>
<dbReference type="Pfam" id="PF12631">
    <property type="entry name" value="MnmE_helical"/>
    <property type="match status" value="1"/>
</dbReference>
<evidence type="ECO:0000256" key="3">
    <source>
        <dbReference type="ARBA" id="ARBA00022741"/>
    </source>
</evidence>
<accession>A0ABT5J3W7</accession>
<organism evidence="8 9">
    <name type="scientific">Rhodoplanes tepidamans</name>
    <name type="common">Rhodoplanes cryptolactis</name>
    <dbReference type="NCBI Taxonomy" id="200616"/>
    <lineage>
        <taxon>Bacteria</taxon>
        <taxon>Pseudomonadati</taxon>
        <taxon>Pseudomonadota</taxon>
        <taxon>Alphaproteobacteria</taxon>
        <taxon>Hyphomicrobiales</taxon>
        <taxon>Nitrobacteraceae</taxon>
        <taxon>Rhodoplanes</taxon>
    </lineage>
</organism>
<dbReference type="GO" id="GO:0016787">
    <property type="term" value="F:hydrolase activity"/>
    <property type="evidence" value="ECO:0007669"/>
    <property type="project" value="UniProtKB-KW"/>
</dbReference>
<dbReference type="PANTHER" id="PTHR42714:SF2">
    <property type="entry name" value="TRNA MODIFICATION GTPASE GTPBP3, MITOCHONDRIAL"/>
    <property type="match status" value="1"/>
</dbReference>
<dbReference type="EMBL" id="JAQQLI010000001">
    <property type="protein sequence ID" value="MDC7784248.1"/>
    <property type="molecule type" value="Genomic_DNA"/>
</dbReference>
<evidence type="ECO:0000313" key="9">
    <source>
        <dbReference type="Proteomes" id="UP001165652"/>
    </source>
</evidence>
<feature type="binding site" evidence="6">
    <location>
        <begin position="272"/>
        <end position="275"/>
    </location>
    <ligand>
        <name>GTP</name>
        <dbReference type="ChEBI" id="CHEBI:37565"/>
    </ligand>
</feature>
<dbReference type="Gene3D" id="1.20.120.430">
    <property type="entry name" value="tRNA modification GTPase MnmE domain 2"/>
    <property type="match status" value="1"/>
</dbReference>
<dbReference type="InterPro" id="IPR004520">
    <property type="entry name" value="GTPase_MnmE"/>
</dbReference>
<dbReference type="CDD" id="cd14858">
    <property type="entry name" value="TrmE_N"/>
    <property type="match status" value="1"/>
</dbReference>
<dbReference type="InterPro" id="IPR027368">
    <property type="entry name" value="MnmE_dom2"/>
</dbReference>
<evidence type="ECO:0000313" key="8">
    <source>
        <dbReference type="EMBL" id="MDC7784248.1"/>
    </source>
</evidence>
<comment type="caution">
    <text evidence="8">The sequence shown here is derived from an EMBL/GenBank/DDBJ whole genome shotgun (WGS) entry which is preliminary data.</text>
</comment>
<dbReference type="CDD" id="cd04164">
    <property type="entry name" value="trmE"/>
    <property type="match status" value="1"/>
</dbReference>
<keyword evidence="9" id="KW-1185">Reference proteome</keyword>
<evidence type="ECO:0000259" key="7">
    <source>
        <dbReference type="PROSITE" id="PS51709"/>
    </source>
</evidence>
<feature type="binding site" evidence="6">
    <location>
        <position position="23"/>
    </location>
    <ligand>
        <name>(6S)-5-formyl-5,6,7,8-tetrahydrofolate</name>
        <dbReference type="ChEBI" id="CHEBI:57457"/>
    </ligand>
</feature>
<dbReference type="SUPFAM" id="SSF116878">
    <property type="entry name" value="TrmE connector domain"/>
    <property type="match status" value="1"/>
</dbReference>
<dbReference type="NCBIfam" id="NF003661">
    <property type="entry name" value="PRK05291.1-3"/>
    <property type="match status" value="1"/>
</dbReference>
<feature type="binding site" evidence="6">
    <location>
        <position position="253"/>
    </location>
    <ligand>
        <name>Mg(2+)</name>
        <dbReference type="ChEBI" id="CHEBI:18420"/>
    </ligand>
</feature>
<comment type="function">
    <text evidence="6">Exhibits a very high intrinsic GTPase hydrolysis rate. Involved in the addition of a carboxymethylaminomethyl (cmnm) group at the wobble position (U34) of certain tRNAs, forming tRNA-cmnm(5)s(2)U34.</text>
</comment>
<dbReference type="PANTHER" id="PTHR42714">
    <property type="entry name" value="TRNA MODIFICATION GTPASE GTPBP3"/>
    <property type="match status" value="1"/>
</dbReference>
<comment type="caution">
    <text evidence="6">Lacks conserved residue(s) required for the propagation of feature annotation.</text>
</comment>
<dbReference type="InterPro" id="IPR018948">
    <property type="entry name" value="GTP-bd_TrmE_N"/>
</dbReference>
<feature type="binding site" evidence="6">
    <location>
        <begin position="247"/>
        <end position="253"/>
    </location>
    <ligand>
        <name>GTP</name>
        <dbReference type="ChEBI" id="CHEBI:37565"/>
    </ligand>
</feature>
<dbReference type="RefSeq" id="WP_272775095.1">
    <property type="nucleotide sequence ID" value="NZ_JAQQLI010000001.1"/>
</dbReference>
<dbReference type="Gene3D" id="3.40.50.300">
    <property type="entry name" value="P-loop containing nucleotide triphosphate hydrolases"/>
    <property type="match status" value="1"/>
</dbReference>
<comment type="subcellular location">
    <subcellularLocation>
        <location evidence="6">Cytoplasm</location>
    </subcellularLocation>
</comment>
<keyword evidence="5 6" id="KW-0342">GTP-binding</keyword>
<reference evidence="8" key="1">
    <citation type="journal article" date="2023" name="Microbiol Resour">
        <title>Genome Sequences of Rhodoplanes serenus and Two Thermotolerant Strains, Rhodoplanes tepidamans and 'Rhodoplanes cryptolactis,' Further Refine the Genus.</title>
        <authorList>
            <person name="Rayyan A.A."/>
            <person name="Kyndt J.A."/>
        </authorList>
    </citation>
    <scope>NUCLEOTIDE SEQUENCE</scope>
    <source>
        <strain evidence="8">DSM 9987</strain>
    </source>
</reference>
<dbReference type="Pfam" id="PF10396">
    <property type="entry name" value="TrmE_N"/>
    <property type="match status" value="1"/>
</dbReference>
<dbReference type="InterPro" id="IPR006073">
    <property type="entry name" value="GTP-bd"/>
</dbReference>
<gene>
    <name evidence="6 8" type="primary">mnmE</name>
    <name evidence="6" type="synonym">trmE</name>
    <name evidence="8" type="ORF">PQJ73_00995</name>
</gene>
<keyword evidence="4 6" id="KW-0630">Potassium</keyword>
<keyword evidence="3 6" id="KW-0547">Nucleotide-binding</keyword>
<keyword evidence="6" id="KW-0460">Magnesium</keyword>
<dbReference type="InterPro" id="IPR027417">
    <property type="entry name" value="P-loop_NTPase"/>
</dbReference>
<feature type="binding site" evidence="6">
    <location>
        <position position="445"/>
    </location>
    <ligand>
        <name>(6S)-5-formyl-5,6,7,8-tetrahydrofolate</name>
        <dbReference type="ChEBI" id="CHEBI:57457"/>
    </ligand>
</feature>
<evidence type="ECO:0000256" key="2">
    <source>
        <dbReference type="ARBA" id="ARBA00022694"/>
    </source>
</evidence>
<dbReference type="InterPro" id="IPR005225">
    <property type="entry name" value="Small_GTP-bd"/>
</dbReference>
<keyword evidence="6 8" id="KW-0378">Hydrolase</keyword>
<name>A0ABT5J3W7_RHOTP</name>
<feature type="binding site" evidence="6">
    <location>
        <position position="249"/>
    </location>
    <ligand>
        <name>K(+)</name>
        <dbReference type="ChEBI" id="CHEBI:29103"/>
    </ligand>
</feature>
<sequence>MRLGDTIFALSSGRPPAAIAVIRVAGPQAGAAVAALTGSVPKPRHATLATLRTPGSGEAIDQAVVLWFPGPASETGDDTAELQVHGGRAVIAGVLAALGTVPGCRPAEPGEFTRRAFRNGKLDLTRVEGLADLIAADTGAQRRQALSHLRGFLGDRVEGWRRRLIEAQALVEAGIDFSDEADVPAELLGPALAQVRMLRDEIVQALADGRRGERLRDGLVVAIAGPPNAGKSSLLNRIVRREAAIVSPVPGTTRDVVEVHLDLGGHPVTLLDTAGLRDTDDPVEQEGVRRARERAAAADLVLWVRDATAQSEFPPTDILGRAWTVATKIDLSGVREAAAPDVAGRQFWTSAVTGEGLRELVAALQAAAEAVVGAGEPALVTRARHRAALEETVAALDRALAEPAGRDELVAEELRLTGRALGRLVGRVDVEDVLDVIFRDFCIGK</sequence>
<dbReference type="InterPro" id="IPR031168">
    <property type="entry name" value="G_TrmE"/>
</dbReference>
<feature type="binding site" evidence="6">
    <location>
        <position position="228"/>
    </location>
    <ligand>
        <name>K(+)</name>
        <dbReference type="ChEBI" id="CHEBI:29103"/>
    </ligand>
</feature>
<feature type="binding site" evidence="6">
    <location>
        <position position="121"/>
    </location>
    <ligand>
        <name>(6S)-5-formyl-5,6,7,8-tetrahydrofolate</name>
        <dbReference type="ChEBI" id="CHEBI:57457"/>
    </ligand>
</feature>
<reference evidence="8" key="2">
    <citation type="submission" date="2023-02" db="EMBL/GenBank/DDBJ databases">
        <authorList>
            <person name="Rayyan A."/>
            <person name="Meyer T."/>
            <person name="Kyndt J.A."/>
        </authorList>
    </citation>
    <scope>NUCLEOTIDE SEQUENCE</scope>
    <source>
        <strain evidence="8">DSM 9987</strain>
    </source>
</reference>
<comment type="cofactor">
    <cofactor evidence="6">
        <name>K(+)</name>
        <dbReference type="ChEBI" id="CHEBI:29103"/>
    </cofactor>
    <text evidence="6">Binds 1 potassium ion per subunit.</text>
</comment>
<proteinExistence type="inferred from homology"/>
<keyword evidence="2 6" id="KW-0819">tRNA processing</keyword>
<dbReference type="EC" id="3.6.-.-" evidence="6"/>
<evidence type="ECO:0000256" key="6">
    <source>
        <dbReference type="HAMAP-Rule" id="MF_00379"/>
    </source>
</evidence>
<evidence type="ECO:0000256" key="1">
    <source>
        <dbReference type="ARBA" id="ARBA00011043"/>
    </source>
</evidence>
<dbReference type="SUPFAM" id="SSF103025">
    <property type="entry name" value="Folate-binding domain"/>
    <property type="match status" value="1"/>
</dbReference>
<dbReference type="InterPro" id="IPR025867">
    <property type="entry name" value="MnmE_helical"/>
</dbReference>
<keyword evidence="6" id="KW-0479">Metal-binding</keyword>
<dbReference type="HAMAP" id="MF_00379">
    <property type="entry name" value="GTPase_MnmE"/>
    <property type="match status" value="1"/>
</dbReference>
<keyword evidence="6" id="KW-0963">Cytoplasm</keyword>